<sequence>MEPAIDPTIIDTLPRPLTPVQAALVKARDKTGHIPYKYQLDVALALEASRDVLCVAGTGSGKSLAFVLILFMYPEWILWIVSPLNFIEDQMAKDYSDMGFLATSVNASTLTPKLLKDIKMGKYNIVIASPEAFHDSNKLRPALFSKELAGRRHVIVIDEAHCVKTWGETGFRKVYERIGDMRVFMPDPEHSPICAATATCSGPVKNAITRCLHMREDYQYINLGNWRRNLRYGLHVLEGGQRSYSELTAFFNPAAQPFEQLPQAVIFVETYLPGYWIAYELRKYFGLTGNVALEGIAVYHSLLGDLTKRHIESLFRCGKLRILISTEALTMGANFPDIQLVLTFLAPQSLEAWVQRAGRGARSSNILCLCIMIVTKSIVEAAVKACKNANIPVDPILATLKAEEHEEEEEDRDIMTQSIDNHTLPDDIPVPPQSLKGAKNSRRTMNLGVSEYIATVDCRTGVIDREFNNPPHAPCYEVGGCDRCVERQQHNQEVDRHIGKRNLLKEEAEDRNVEDFEPDEARGHKKPSKRDNERYRYGEFKVRFINALTAWRWKTFMELSELYSITPNHIMTDKELAAIAETKGITDASAFDQIDIQWPGRQEWKVEVLEVLKGAQSKEDEKLAELDQQRQEKEREKERVRLGRAEKLEQKWLEKEVRNQEKEVRNQEKAKEQAWRDARRATGKEESNRKVAERHALTQRRAAEHATSLQQMEVVSGGCFSTFSLTPIQSTPQLTPAHAIGTIQIRPDGSPLQPSPALLNSLTDSTAPNLHLSSSLLVSPTITPGASTSSTQLSQTPGPSTPSQSSQTRVQSSYVFVPYYGLKD</sequence>
<dbReference type="GO" id="GO:0009378">
    <property type="term" value="F:four-way junction helicase activity"/>
    <property type="evidence" value="ECO:0007669"/>
    <property type="project" value="TreeGrafter"/>
</dbReference>
<feature type="region of interest" description="Disordered" evidence="9">
    <location>
        <begin position="658"/>
        <end position="709"/>
    </location>
</feature>
<comment type="catalytic activity">
    <reaction evidence="7">
        <text>Couples ATP hydrolysis with the unwinding of duplex DNA by translocating in the 3'-5' direction.</text>
        <dbReference type="EC" id="5.6.2.4"/>
    </reaction>
</comment>
<dbReference type="InterPro" id="IPR027417">
    <property type="entry name" value="P-loop_NTPase"/>
</dbReference>
<evidence type="ECO:0000256" key="5">
    <source>
        <dbReference type="ARBA" id="ARBA00023125"/>
    </source>
</evidence>
<keyword evidence="4" id="KW-0067">ATP-binding</keyword>
<dbReference type="GO" id="GO:0016787">
    <property type="term" value="F:hydrolase activity"/>
    <property type="evidence" value="ECO:0007669"/>
    <property type="project" value="UniProtKB-KW"/>
</dbReference>
<dbReference type="PANTHER" id="PTHR13710">
    <property type="entry name" value="DNA HELICASE RECQ FAMILY MEMBER"/>
    <property type="match status" value="1"/>
</dbReference>
<dbReference type="STRING" id="1423351.A0A074RL12"/>
<evidence type="ECO:0000256" key="9">
    <source>
        <dbReference type="SAM" id="MobiDB-lite"/>
    </source>
</evidence>
<dbReference type="GO" id="GO:0003677">
    <property type="term" value="F:DNA binding"/>
    <property type="evidence" value="ECO:0007669"/>
    <property type="project" value="UniProtKB-KW"/>
</dbReference>
<keyword evidence="12" id="KW-0347">Helicase</keyword>
<dbReference type="GO" id="GO:0043138">
    <property type="term" value="F:3'-5' DNA helicase activity"/>
    <property type="evidence" value="ECO:0007669"/>
    <property type="project" value="UniProtKB-EC"/>
</dbReference>
<keyword evidence="6" id="KW-0413">Isomerase</keyword>
<accession>A0A074RL12</accession>
<proteinExistence type="inferred from homology"/>
<evidence type="ECO:0000256" key="4">
    <source>
        <dbReference type="ARBA" id="ARBA00022840"/>
    </source>
</evidence>
<reference evidence="12 13" key="1">
    <citation type="submission" date="2013-12" db="EMBL/GenBank/DDBJ databases">
        <authorList>
            <person name="Cubeta M."/>
            <person name="Pakala S."/>
            <person name="Fedorova N."/>
            <person name="Thomas E."/>
            <person name="Dean R."/>
            <person name="Jabaji S."/>
            <person name="Neate S."/>
            <person name="Toda T."/>
            <person name="Tavantzis S."/>
            <person name="Vilgalys R."/>
            <person name="Bharathan N."/>
            <person name="Pakala S."/>
            <person name="Losada L.S."/>
            <person name="Zafar N."/>
            <person name="Nierman W."/>
        </authorList>
    </citation>
    <scope>NUCLEOTIDE SEQUENCE [LARGE SCALE GENOMIC DNA]</scope>
    <source>
        <strain evidence="12 13">123E</strain>
    </source>
</reference>
<evidence type="ECO:0000256" key="2">
    <source>
        <dbReference type="ARBA" id="ARBA00022741"/>
    </source>
</evidence>
<evidence type="ECO:0000259" key="11">
    <source>
        <dbReference type="PROSITE" id="PS51194"/>
    </source>
</evidence>
<dbReference type="GO" id="GO:0005694">
    <property type="term" value="C:chromosome"/>
    <property type="evidence" value="ECO:0007669"/>
    <property type="project" value="TreeGrafter"/>
</dbReference>
<evidence type="ECO:0000256" key="8">
    <source>
        <dbReference type="ARBA" id="ARBA00034808"/>
    </source>
</evidence>
<dbReference type="Pfam" id="PF00270">
    <property type="entry name" value="DEAD"/>
    <property type="match status" value="1"/>
</dbReference>
<protein>
    <recommendedName>
        <fullName evidence="8">DNA 3'-5' helicase</fullName>
        <ecNumber evidence="8">5.6.2.4</ecNumber>
    </recommendedName>
</protein>
<feature type="compositionally biased region" description="Low complexity" evidence="9">
    <location>
        <begin position="787"/>
        <end position="809"/>
    </location>
</feature>
<dbReference type="GO" id="GO:0000724">
    <property type="term" value="P:double-strand break repair via homologous recombination"/>
    <property type="evidence" value="ECO:0007669"/>
    <property type="project" value="TreeGrafter"/>
</dbReference>
<dbReference type="PROSITE" id="PS51192">
    <property type="entry name" value="HELICASE_ATP_BIND_1"/>
    <property type="match status" value="1"/>
</dbReference>
<evidence type="ECO:0000259" key="10">
    <source>
        <dbReference type="PROSITE" id="PS51192"/>
    </source>
</evidence>
<evidence type="ECO:0000256" key="7">
    <source>
        <dbReference type="ARBA" id="ARBA00034617"/>
    </source>
</evidence>
<feature type="domain" description="Helicase ATP-binding" evidence="10">
    <location>
        <begin position="43"/>
        <end position="218"/>
    </location>
</feature>
<gene>
    <name evidence="12" type="ORF">V565_145590</name>
</gene>
<comment type="similarity">
    <text evidence="1">Belongs to the helicase family. RecQ subfamily.</text>
</comment>
<feature type="compositionally biased region" description="Basic and acidic residues" evidence="9">
    <location>
        <begin position="658"/>
        <end position="704"/>
    </location>
</feature>
<dbReference type="InterPro" id="IPR014001">
    <property type="entry name" value="Helicase_ATP-bd"/>
</dbReference>
<dbReference type="GO" id="GO:0005737">
    <property type="term" value="C:cytoplasm"/>
    <property type="evidence" value="ECO:0007669"/>
    <property type="project" value="TreeGrafter"/>
</dbReference>
<keyword evidence="2" id="KW-0547">Nucleotide-binding</keyword>
<dbReference type="InterPro" id="IPR002464">
    <property type="entry name" value="DNA/RNA_helicase_DEAH_CS"/>
</dbReference>
<name>A0A074RL12_9AGAM</name>
<evidence type="ECO:0000313" key="12">
    <source>
        <dbReference type="EMBL" id="KEP47741.1"/>
    </source>
</evidence>
<dbReference type="EMBL" id="AZST01000664">
    <property type="protein sequence ID" value="KEP47741.1"/>
    <property type="molecule type" value="Genomic_DNA"/>
</dbReference>
<keyword evidence="3" id="KW-0378">Hydrolase</keyword>
<dbReference type="AlphaFoldDB" id="A0A074RL12"/>
<dbReference type="InterPro" id="IPR011545">
    <property type="entry name" value="DEAD/DEAH_box_helicase_dom"/>
</dbReference>
<organism evidence="12 13">
    <name type="scientific">Rhizoctonia solani 123E</name>
    <dbReference type="NCBI Taxonomy" id="1423351"/>
    <lineage>
        <taxon>Eukaryota</taxon>
        <taxon>Fungi</taxon>
        <taxon>Dikarya</taxon>
        <taxon>Basidiomycota</taxon>
        <taxon>Agaricomycotina</taxon>
        <taxon>Agaricomycetes</taxon>
        <taxon>Cantharellales</taxon>
        <taxon>Ceratobasidiaceae</taxon>
        <taxon>Rhizoctonia</taxon>
    </lineage>
</organism>
<keyword evidence="5" id="KW-0238">DNA-binding</keyword>
<dbReference type="SMART" id="SM00487">
    <property type="entry name" value="DEXDc"/>
    <property type="match status" value="1"/>
</dbReference>
<dbReference type="InterPro" id="IPR001650">
    <property type="entry name" value="Helicase_C-like"/>
</dbReference>
<feature type="region of interest" description="Disordered" evidence="9">
    <location>
        <begin position="781"/>
        <end position="809"/>
    </location>
</feature>
<feature type="compositionally biased region" description="Basic and acidic residues" evidence="9">
    <location>
        <begin position="508"/>
        <end position="522"/>
    </location>
</feature>
<dbReference type="PROSITE" id="PS51194">
    <property type="entry name" value="HELICASE_CTER"/>
    <property type="match status" value="1"/>
</dbReference>
<evidence type="ECO:0000256" key="3">
    <source>
        <dbReference type="ARBA" id="ARBA00022801"/>
    </source>
</evidence>
<feature type="region of interest" description="Disordered" evidence="9">
    <location>
        <begin position="508"/>
        <end position="531"/>
    </location>
</feature>
<dbReference type="Gene3D" id="3.40.50.300">
    <property type="entry name" value="P-loop containing nucleotide triphosphate hydrolases"/>
    <property type="match status" value="2"/>
</dbReference>
<evidence type="ECO:0000256" key="1">
    <source>
        <dbReference type="ARBA" id="ARBA00005446"/>
    </source>
</evidence>
<dbReference type="Proteomes" id="UP000027456">
    <property type="component" value="Unassembled WGS sequence"/>
</dbReference>
<feature type="domain" description="Helicase C-terminal" evidence="11">
    <location>
        <begin position="253"/>
        <end position="436"/>
    </location>
</feature>
<evidence type="ECO:0000313" key="13">
    <source>
        <dbReference type="Proteomes" id="UP000027456"/>
    </source>
</evidence>
<comment type="caution">
    <text evidence="12">The sequence shown here is derived from an EMBL/GenBank/DDBJ whole genome shotgun (WGS) entry which is preliminary data.</text>
</comment>
<dbReference type="SUPFAM" id="SSF52540">
    <property type="entry name" value="P-loop containing nucleoside triphosphate hydrolases"/>
    <property type="match status" value="1"/>
</dbReference>
<dbReference type="OrthoDB" id="10261556at2759"/>
<dbReference type="SMART" id="SM00490">
    <property type="entry name" value="HELICc"/>
    <property type="match status" value="1"/>
</dbReference>
<dbReference type="PANTHER" id="PTHR13710:SF105">
    <property type="entry name" value="ATP-DEPENDENT DNA HELICASE Q1"/>
    <property type="match status" value="1"/>
</dbReference>
<evidence type="ECO:0000256" key="6">
    <source>
        <dbReference type="ARBA" id="ARBA00023235"/>
    </source>
</evidence>
<dbReference type="Pfam" id="PF00271">
    <property type="entry name" value="Helicase_C"/>
    <property type="match status" value="1"/>
</dbReference>
<feature type="region of interest" description="Disordered" evidence="9">
    <location>
        <begin position="420"/>
        <end position="439"/>
    </location>
</feature>
<dbReference type="GO" id="GO:0005524">
    <property type="term" value="F:ATP binding"/>
    <property type="evidence" value="ECO:0007669"/>
    <property type="project" value="UniProtKB-KW"/>
</dbReference>
<dbReference type="PROSITE" id="PS00690">
    <property type="entry name" value="DEAH_ATP_HELICASE"/>
    <property type="match status" value="1"/>
</dbReference>
<dbReference type="EC" id="5.6.2.4" evidence="8"/>
<dbReference type="HOGENOM" id="CLU_343590_0_0_1"/>
<keyword evidence="13" id="KW-1185">Reference proteome</keyword>